<feature type="region of interest" description="Disordered" evidence="1">
    <location>
        <begin position="194"/>
        <end position="216"/>
    </location>
</feature>
<feature type="compositionally biased region" description="Polar residues" evidence="1">
    <location>
        <begin position="296"/>
        <end position="307"/>
    </location>
</feature>
<feature type="compositionally biased region" description="Polar residues" evidence="1">
    <location>
        <begin position="452"/>
        <end position="466"/>
    </location>
</feature>
<evidence type="ECO:0000313" key="2">
    <source>
        <dbReference type="EMBL" id="KAK7033265.1"/>
    </source>
</evidence>
<feature type="compositionally biased region" description="Pro residues" evidence="1">
    <location>
        <begin position="479"/>
        <end position="491"/>
    </location>
</feature>
<dbReference type="Proteomes" id="UP001362999">
    <property type="component" value="Unassembled WGS sequence"/>
</dbReference>
<protein>
    <recommendedName>
        <fullName evidence="4">PX domain-containing protein</fullName>
    </recommendedName>
</protein>
<feature type="region of interest" description="Disordered" evidence="1">
    <location>
        <begin position="230"/>
        <end position="307"/>
    </location>
</feature>
<reference evidence="2 3" key="1">
    <citation type="journal article" date="2024" name="J Genomics">
        <title>Draft genome sequencing and assembly of Favolaschia claudopus CIRM-BRFM 2984 isolated from oak limbs.</title>
        <authorList>
            <person name="Navarro D."/>
            <person name="Drula E."/>
            <person name="Chaduli D."/>
            <person name="Cazenave R."/>
            <person name="Ahrendt S."/>
            <person name="Wang J."/>
            <person name="Lipzen A."/>
            <person name="Daum C."/>
            <person name="Barry K."/>
            <person name="Grigoriev I.V."/>
            <person name="Favel A."/>
            <person name="Rosso M.N."/>
            <person name="Martin F."/>
        </authorList>
    </citation>
    <scope>NUCLEOTIDE SEQUENCE [LARGE SCALE GENOMIC DNA]</scope>
    <source>
        <strain evidence="2 3">CIRM-BRFM 2984</strain>
    </source>
</reference>
<sequence length="702" mass="77121">MMPNVMFPGQVEGPNNWKRAVYRPAPSRFTVEMLPPIKLGGNHNFHMRICPIVRGDRSSVSSRSSNSEYEILRRWEDCLIFQDTLEREYARLATSKRQRLKAGKGVRKNGVYLHSDRASSWDSLPPGPEPDSVAQDLHDLIPRLTKKGTMFRASQATTDQRQAEMSAFVEALWRDDVPTLLEEFRRDRTLHVTRRARAHSSASSDSSSALSSASARSSIGSVQITLDDEPIAFGHNPHQGSDTLEPLPDSSEIARKGSRGAFCPPSQSVFVEPPADEAARRDRRSFEEQPARPDSRASNAATINRNPYRESWQTTASGMTFVNDLNLTLPDDDDDERRSSRMSMASIATFRTEVSSEGVMGVMPRYYIPDPNPARLSTASFMTDVSADAIIPRSPRRPDSRSQRTLSIASDDESVLDQHFYDAFPRPCSFIPPAAQQSRPATPVNSGKPRQKQSFSASTTTLNESPRSLPKVSLDPSQMPFPPHLPSPPASPTISEFKRSKSPSLSIVTPDSPRTPVYPRREFLRSPSPNGSVMSTSMSIMSEQSSFSDSTGSTITPSIYSFYSARSTLSSTTTATSVTAASSASSSSSLVIKAAHNNTIILLKAEADLSLREVRHRLCEKFLAQEGISLSDKFALAYMIPASPSGNFKAGRNRSNSLSSTSALSEAALMEKIATEEDWARLTSSLDGAKVTLRILDSSRLA</sequence>
<dbReference type="EMBL" id="JAWWNJ010000023">
    <property type="protein sequence ID" value="KAK7033265.1"/>
    <property type="molecule type" value="Genomic_DNA"/>
</dbReference>
<feature type="region of interest" description="Disordered" evidence="1">
    <location>
        <begin position="389"/>
        <end position="410"/>
    </location>
</feature>
<keyword evidence="3" id="KW-1185">Reference proteome</keyword>
<evidence type="ECO:0008006" key="4">
    <source>
        <dbReference type="Google" id="ProtNLM"/>
    </source>
</evidence>
<feature type="compositionally biased region" description="Basic and acidic residues" evidence="1">
    <location>
        <begin position="277"/>
        <end position="295"/>
    </location>
</feature>
<accession>A0AAW0C2H5</accession>
<gene>
    <name evidence="2" type="ORF">R3P38DRAFT_2921715</name>
</gene>
<name>A0AAW0C2H5_9AGAR</name>
<proteinExistence type="predicted"/>
<dbReference type="AlphaFoldDB" id="A0AAW0C2H5"/>
<feature type="compositionally biased region" description="Polar residues" evidence="1">
    <location>
        <begin position="435"/>
        <end position="445"/>
    </location>
</feature>
<organism evidence="2 3">
    <name type="scientific">Favolaschia claudopus</name>
    <dbReference type="NCBI Taxonomy" id="2862362"/>
    <lineage>
        <taxon>Eukaryota</taxon>
        <taxon>Fungi</taxon>
        <taxon>Dikarya</taxon>
        <taxon>Basidiomycota</taxon>
        <taxon>Agaricomycotina</taxon>
        <taxon>Agaricomycetes</taxon>
        <taxon>Agaricomycetidae</taxon>
        <taxon>Agaricales</taxon>
        <taxon>Marasmiineae</taxon>
        <taxon>Mycenaceae</taxon>
        <taxon>Favolaschia</taxon>
    </lineage>
</organism>
<comment type="caution">
    <text evidence="2">The sequence shown here is derived from an EMBL/GenBank/DDBJ whole genome shotgun (WGS) entry which is preliminary data.</text>
</comment>
<feature type="compositionally biased region" description="Low complexity" evidence="1">
    <location>
        <begin position="199"/>
        <end position="216"/>
    </location>
</feature>
<evidence type="ECO:0000313" key="3">
    <source>
        <dbReference type="Proteomes" id="UP001362999"/>
    </source>
</evidence>
<feature type="region of interest" description="Disordered" evidence="1">
    <location>
        <begin position="427"/>
        <end position="531"/>
    </location>
</feature>
<evidence type="ECO:0000256" key="1">
    <source>
        <dbReference type="SAM" id="MobiDB-lite"/>
    </source>
</evidence>